<evidence type="ECO:0000259" key="11">
    <source>
        <dbReference type="Pfam" id="PF05572"/>
    </source>
</evidence>
<gene>
    <name evidence="12" type="ORF">FB567DRAFT_583925</name>
</gene>
<evidence type="ECO:0000313" key="12">
    <source>
        <dbReference type="EMBL" id="KAH7073269.1"/>
    </source>
</evidence>
<dbReference type="CDD" id="cd04275">
    <property type="entry name" value="ZnMc_pappalysin_like"/>
    <property type="match status" value="1"/>
</dbReference>
<keyword evidence="5" id="KW-0378">Hydrolase</keyword>
<keyword evidence="8" id="KW-1015">Disulfide bond</keyword>
<dbReference type="GO" id="GO:0006508">
    <property type="term" value="P:proteolysis"/>
    <property type="evidence" value="ECO:0007669"/>
    <property type="project" value="UniProtKB-KW"/>
</dbReference>
<dbReference type="PANTHER" id="PTHR47466:SF1">
    <property type="entry name" value="METALLOPROTEASE MEP1 (AFU_ORTHOLOGUE AFUA_1G07730)-RELATED"/>
    <property type="match status" value="1"/>
</dbReference>
<evidence type="ECO:0000256" key="9">
    <source>
        <dbReference type="SAM" id="MobiDB-lite"/>
    </source>
</evidence>
<evidence type="ECO:0000256" key="8">
    <source>
        <dbReference type="ARBA" id="ARBA00023157"/>
    </source>
</evidence>
<evidence type="ECO:0000256" key="10">
    <source>
        <dbReference type="SAM" id="SignalP"/>
    </source>
</evidence>
<proteinExistence type="inferred from homology"/>
<keyword evidence="4 10" id="KW-0732">Signal</keyword>
<evidence type="ECO:0000256" key="2">
    <source>
        <dbReference type="ARBA" id="ARBA00022670"/>
    </source>
</evidence>
<protein>
    <submittedName>
        <fullName evidence="12">Metalloprotease</fullName>
    </submittedName>
</protein>
<keyword evidence="13" id="KW-1185">Reference proteome</keyword>
<comment type="similarity">
    <text evidence="1">Belongs to the peptidase M43B family.</text>
</comment>
<dbReference type="Pfam" id="PF05572">
    <property type="entry name" value="Peptidase_M43"/>
    <property type="match status" value="1"/>
</dbReference>
<evidence type="ECO:0000256" key="4">
    <source>
        <dbReference type="ARBA" id="ARBA00022729"/>
    </source>
</evidence>
<name>A0A8K0QX45_9PLEO</name>
<dbReference type="AlphaFoldDB" id="A0A8K0QX45"/>
<keyword evidence="2" id="KW-0645">Protease</keyword>
<dbReference type="InterPro" id="IPR024079">
    <property type="entry name" value="MetalloPept_cat_dom_sf"/>
</dbReference>
<evidence type="ECO:0000256" key="5">
    <source>
        <dbReference type="ARBA" id="ARBA00022801"/>
    </source>
</evidence>
<dbReference type="EMBL" id="JAGMVJ010000022">
    <property type="protein sequence ID" value="KAH7073269.1"/>
    <property type="molecule type" value="Genomic_DNA"/>
</dbReference>
<feature type="domain" description="Peptidase M43 pregnancy-associated plasma-A" evidence="11">
    <location>
        <begin position="139"/>
        <end position="271"/>
    </location>
</feature>
<feature type="region of interest" description="Disordered" evidence="9">
    <location>
        <begin position="288"/>
        <end position="308"/>
    </location>
</feature>
<evidence type="ECO:0000256" key="1">
    <source>
        <dbReference type="ARBA" id="ARBA00008721"/>
    </source>
</evidence>
<evidence type="ECO:0000256" key="6">
    <source>
        <dbReference type="ARBA" id="ARBA00022833"/>
    </source>
</evidence>
<sequence>MVAASIWVSLFASIAGARASICGTRADQTSLVSSKTARSQLYGNPHSKRADNTTVPLSVDVYMHIISPDGTKEEGHIDDATISAQIDILNNAFQPVGFKFKLVDTTRTVNEYWYYNLREGFSVESEVGLALRKGDFAALNVYTMGTVNTTESAWATLPASHVGYDGVFQNNTVFLGGSSPIYTAGITLVHEVGHWFGLYHPFNFGCAVSYDYVADTPNQQAPLAQGGCPIGLDSCPDQPGLDSIHNYMSYTTDQCRNEFTPGQIQRMREQVALHRGLIYPGIDVNNIPEDRVEIPPPEDTEATTSRKD</sequence>
<keyword evidence="7 12" id="KW-0482">Metalloprotease</keyword>
<dbReference type="OrthoDB" id="536211at2759"/>
<feature type="signal peptide" evidence="10">
    <location>
        <begin position="1"/>
        <end position="19"/>
    </location>
</feature>
<dbReference type="GO" id="GO:0046872">
    <property type="term" value="F:metal ion binding"/>
    <property type="evidence" value="ECO:0007669"/>
    <property type="project" value="UniProtKB-KW"/>
</dbReference>
<dbReference type="InterPro" id="IPR008754">
    <property type="entry name" value="Peptidase_M43"/>
</dbReference>
<dbReference type="Gene3D" id="3.40.390.10">
    <property type="entry name" value="Collagenase (Catalytic Domain)"/>
    <property type="match status" value="1"/>
</dbReference>
<keyword evidence="3" id="KW-0479">Metal-binding</keyword>
<dbReference type="GO" id="GO:0008237">
    <property type="term" value="F:metallopeptidase activity"/>
    <property type="evidence" value="ECO:0007669"/>
    <property type="project" value="UniProtKB-KW"/>
</dbReference>
<evidence type="ECO:0000313" key="13">
    <source>
        <dbReference type="Proteomes" id="UP000813461"/>
    </source>
</evidence>
<dbReference type="PANTHER" id="PTHR47466">
    <property type="match status" value="1"/>
</dbReference>
<evidence type="ECO:0000256" key="3">
    <source>
        <dbReference type="ARBA" id="ARBA00022723"/>
    </source>
</evidence>
<dbReference type="SUPFAM" id="SSF55486">
    <property type="entry name" value="Metalloproteases ('zincins'), catalytic domain"/>
    <property type="match status" value="1"/>
</dbReference>
<evidence type="ECO:0000256" key="7">
    <source>
        <dbReference type="ARBA" id="ARBA00023049"/>
    </source>
</evidence>
<keyword evidence="6" id="KW-0862">Zinc</keyword>
<feature type="chain" id="PRO_5035451326" evidence="10">
    <location>
        <begin position="20"/>
        <end position="308"/>
    </location>
</feature>
<organism evidence="12 13">
    <name type="scientific">Paraphoma chrysanthemicola</name>
    <dbReference type="NCBI Taxonomy" id="798071"/>
    <lineage>
        <taxon>Eukaryota</taxon>
        <taxon>Fungi</taxon>
        <taxon>Dikarya</taxon>
        <taxon>Ascomycota</taxon>
        <taxon>Pezizomycotina</taxon>
        <taxon>Dothideomycetes</taxon>
        <taxon>Pleosporomycetidae</taxon>
        <taxon>Pleosporales</taxon>
        <taxon>Pleosporineae</taxon>
        <taxon>Phaeosphaeriaceae</taxon>
        <taxon>Paraphoma</taxon>
    </lineage>
</organism>
<comment type="caution">
    <text evidence="12">The sequence shown here is derived from an EMBL/GenBank/DDBJ whole genome shotgun (WGS) entry which is preliminary data.</text>
</comment>
<accession>A0A8K0QX45</accession>
<dbReference type="Proteomes" id="UP000813461">
    <property type="component" value="Unassembled WGS sequence"/>
</dbReference>
<reference evidence="12" key="1">
    <citation type="journal article" date="2021" name="Nat. Commun.">
        <title>Genetic determinants of endophytism in the Arabidopsis root mycobiome.</title>
        <authorList>
            <person name="Mesny F."/>
            <person name="Miyauchi S."/>
            <person name="Thiergart T."/>
            <person name="Pickel B."/>
            <person name="Atanasova L."/>
            <person name="Karlsson M."/>
            <person name="Huettel B."/>
            <person name="Barry K.W."/>
            <person name="Haridas S."/>
            <person name="Chen C."/>
            <person name="Bauer D."/>
            <person name="Andreopoulos W."/>
            <person name="Pangilinan J."/>
            <person name="LaButti K."/>
            <person name="Riley R."/>
            <person name="Lipzen A."/>
            <person name="Clum A."/>
            <person name="Drula E."/>
            <person name="Henrissat B."/>
            <person name="Kohler A."/>
            <person name="Grigoriev I.V."/>
            <person name="Martin F.M."/>
            <person name="Hacquard S."/>
        </authorList>
    </citation>
    <scope>NUCLEOTIDE SEQUENCE</scope>
    <source>
        <strain evidence="12">MPI-SDFR-AT-0120</strain>
    </source>
</reference>